<proteinExistence type="predicted"/>
<dbReference type="EMBL" id="KL142368">
    <property type="protein sequence ID" value="KDR84443.1"/>
    <property type="molecule type" value="Genomic_DNA"/>
</dbReference>
<protein>
    <submittedName>
        <fullName evidence="2">Uncharacterized protein</fullName>
    </submittedName>
</protein>
<keyword evidence="1" id="KW-0472">Membrane</keyword>
<keyword evidence="3" id="KW-1185">Reference proteome</keyword>
<evidence type="ECO:0000313" key="3">
    <source>
        <dbReference type="Proteomes" id="UP000027222"/>
    </source>
</evidence>
<sequence>MPDSGQIGLSFLTKGSFLGFHSTRPKPIFSKPFLAFSFIVVAYGPLILVSLPNSSESQ</sequence>
<dbReference type="Proteomes" id="UP000027222">
    <property type="component" value="Unassembled WGS sequence"/>
</dbReference>
<organism evidence="2 3">
    <name type="scientific">Galerina marginata (strain CBS 339.88)</name>
    <dbReference type="NCBI Taxonomy" id="685588"/>
    <lineage>
        <taxon>Eukaryota</taxon>
        <taxon>Fungi</taxon>
        <taxon>Dikarya</taxon>
        <taxon>Basidiomycota</taxon>
        <taxon>Agaricomycotina</taxon>
        <taxon>Agaricomycetes</taxon>
        <taxon>Agaricomycetidae</taxon>
        <taxon>Agaricales</taxon>
        <taxon>Agaricineae</taxon>
        <taxon>Strophariaceae</taxon>
        <taxon>Galerina</taxon>
    </lineage>
</organism>
<feature type="transmembrane region" description="Helical" evidence="1">
    <location>
        <begin position="33"/>
        <end position="51"/>
    </location>
</feature>
<evidence type="ECO:0000256" key="1">
    <source>
        <dbReference type="SAM" id="Phobius"/>
    </source>
</evidence>
<keyword evidence="1" id="KW-0812">Transmembrane</keyword>
<reference evidence="3" key="1">
    <citation type="journal article" date="2014" name="Proc. Natl. Acad. Sci. U.S.A.">
        <title>Extensive sampling of basidiomycete genomes demonstrates inadequacy of the white-rot/brown-rot paradigm for wood decay fungi.</title>
        <authorList>
            <person name="Riley R."/>
            <person name="Salamov A.A."/>
            <person name="Brown D.W."/>
            <person name="Nagy L.G."/>
            <person name="Floudas D."/>
            <person name="Held B.W."/>
            <person name="Levasseur A."/>
            <person name="Lombard V."/>
            <person name="Morin E."/>
            <person name="Otillar R."/>
            <person name="Lindquist E.A."/>
            <person name="Sun H."/>
            <person name="LaButti K.M."/>
            <person name="Schmutz J."/>
            <person name="Jabbour D."/>
            <person name="Luo H."/>
            <person name="Baker S.E."/>
            <person name="Pisabarro A.G."/>
            <person name="Walton J.D."/>
            <person name="Blanchette R.A."/>
            <person name="Henrissat B."/>
            <person name="Martin F."/>
            <person name="Cullen D."/>
            <person name="Hibbett D.S."/>
            <person name="Grigoriev I.V."/>
        </authorList>
    </citation>
    <scope>NUCLEOTIDE SEQUENCE [LARGE SCALE GENOMIC DNA]</scope>
    <source>
        <strain evidence="3">CBS 339.88</strain>
    </source>
</reference>
<accession>A0A067TZH2</accession>
<evidence type="ECO:0000313" key="2">
    <source>
        <dbReference type="EMBL" id="KDR84443.1"/>
    </source>
</evidence>
<dbReference type="AlphaFoldDB" id="A0A067TZH2"/>
<name>A0A067TZH2_GALM3</name>
<gene>
    <name evidence="2" type="ORF">GALMADRAFT_713596</name>
</gene>
<keyword evidence="1" id="KW-1133">Transmembrane helix</keyword>
<dbReference type="HOGENOM" id="CLU_2979228_0_0_1"/>